<reference evidence="2" key="1">
    <citation type="journal article" date="2021" name="Proc. Natl. Acad. Sci. U.S.A.">
        <title>Three genomes in the algal genus Volvox reveal the fate of a haploid sex-determining region after a transition to homothallism.</title>
        <authorList>
            <person name="Yamamoto K."/>
            <person name="Hamaji T."/>
            <person name="Kawai-Toyooka H."/>
            <person name="Matsuzaki R."/>
            <person name="Takahashi F."/>
            <person name="Nishimura Y."/>
            <person name="Kawachi M."/>
            <person name="Noguchi H."/>
            <person name="Minakuchi Y."/>
            <person name="Umen J.G."/>
            <person name="Toyoda A."/>
            <person name="Nozaki H."/>
        </authorList>
    </citation>
    <scope>NUCLEOTIDE SEQUENCE</scope>
    <source>
        <strain evidence="2">NIES-3785</strain>
    </source>
</reference>
<feature type="region of interest" description="Disordered" evidence="1">
    <location>
        <begin position="225"/>
        <end position="257"/>
    </location>
</feature>
<name>A0A8J4LTW6_9CHLO</name>
<feature type="region of interest" description="Disordered" evidence="1">
    <location>
        <begin position="120"/>
        <end position="147"/>
    </location>
</feature>
<evidence type="ECO:0000256" key="1">
    <source>
        <dbReference type="SAM" id="MobiDB-lite"/>
    </source>
</evidence>
<accession>A0A8J4LTW6</accession>
<dbReference type="EMBL" id="BNCQ01000032">
    <property type="protein sequence ID" value="GIM09812.1"/>
    <property type="molecule type" value="Genomic_DNA"/>
</dbReference>
<protein>
    <submittedName>
        <fullName evidence="2">Uncharacterized protein</fullName>
    </submittedName>
</protein>
<comment type="caution">
    <text evidence="2">The sequence shown here is derived from an EMBL/GenBank/DDBJ whole genome shotgun (WGS) entry which is preliminary data.</text>
</comment>
<proteinExistence type="predicted"/>
<feature type="compositionally biased region" description="Low complexity" evidence="1">
    <location>
        <begin position="120"/>
        <end position="136"/>
    </location>
</feature>
<sequence>MSRRWQKATWIESLDHLPGLNLKEKARARVIILSKPREDREFYLEGTYPEAAATIKALLKETPVGSLNPGPASLPAGVGSSASRAAATPTASATIEANPVPRLDPVSAIAAPIATKTSAGISTAATTTATTTTTRSSNDDSADDADSASSRAFKMGAINAEALNRVTAGASTTAAPFTNSKVPRAAAAITSIAPLAEVRPTGAPSARNSALSTTSSGLRVRWAKDQNLPSNPPHNRPSKIGHGCTVEDRSPSPPPSVPWWRSADPGASSMLGYKGCKGLDFASPSTCSSSSSSSPRQSATALNLTVYSLRTGLSEAYDAVSRIRLNQPPIIIHSAADGTSQFGNEVKQQPQQRQQQDRKHFKHYQTHVQTGMACGSPFTAAGAYKLAHAGSSGSLSSSISRKTASELLVETAASVSHLATLPAAFRAAHLRDRQPGDVYFRTVRKVLDSSAVGRVTQKIVRFIMVVDVLEKTTLVLVKVRSKEISRQVSKDSSGSSVSPLYRSEVIADPTDSFDVISERLDRRAVKVADIVMWREVPASWCLWDGSPREAGVEYEPYK</sequence>
<gene>
    <name evidence="2" type="ORF">Vretimale_13629</name>
</gene>
<organism evidence="2 3">
    <name type="scientific">Volvox reticuliferus</name>
    <dbReference type="NCBI Taxonomy" id="1737510"/>
    <lineage>
        <taxon>Eukaryota</taxon>
        <taxon>Viridiplantae</taxon>
        <taxon>Chlorophyta</taxon>
        <taxon>core chlorophytes</taxon>
        <taxon>Chlorophyceae</taxon>
        <taxon>CS clade</taxon>
        <taxon>Chlamydomonadales</taxon>
        <taxon>Volvocaceae</taxon>
        <taxon>Volvox</taxon>
    </lineage>
</organism>
<evidence type="ECO:0000313" key="2">
    <source>
        <dbReference type="EMBL" id="GIM09812.1"/>
    </source>
</evidence>
<dbReference type="Proteomes" id="UP000722791">
    <property type="component" value="Unassembled WGS sequence"/>
</dbReference>
<evidence type="ECO:0000313" key="3">
    <source>
        <dbReference type="Proteomes" id="UP000722791"/>
    </source>
</evidence>
<dbReference type="AlphaFoldDB" id="A0A8J4LTW6"/>